<evidence type="ECO:0000259" key="3">
    <source>
        <dbReference type="Pfam" id="PF00487"/>
    </source>
</evidence>
<reference evidence="4 5" key="1">
    <citation type="journal article" date="2024" name="Science">
        <title>Giant polyketide synthase enzymes in the biosynthesis of giant marine polyether toxins.</title>
        <authorList>
            <person name="Fallon T.R."/>
            <person name="Shende V.V."/>
            <person name="Wierzbicki I.H."/>
            <person name="Pendleton A.L."/>
            <person name="Watervoot N.F."/>
            <person name="Auber R.P."/>
            <person name="Gonzalez D.J."/>
            <person name="Wisecaver J.H."/>
            <person name="Moore B.S."/>
        </authorList>
    </citation>
    <scope>NUCLEOTIDE SEQUENCE [LARGE SCALE GENOMIC DNA]</scope>
    <source>
        <strain evidence="4 5">12B1</strain>
    </source>
</reference>
<dbReference type="EMBL" id="JBGBPQ010000025">
    <property type="protein sequence ID" value="KAL1499688.1"/>
    <property type="molecule type" value="Genomic_DNA"/>
</dbReference>
<protein>
    <recommendedName>
        <fullName evidence="3">Fatty acid desaturase domain-containing protein</fullName>
    </recommendedName>
</protein>
<dbReference type="AlphaFoldDB" id="A0AB34IIP2"/>
<feature type="domain" description="Fatty acid desaturase" evidence="3">
    <location>
        <begin position="147"/>
        <end position="369"/>
    </location>
</feature>
<dbReference type="InterPro" id="IPR005804">
    <property type="entry name" value="FA_desaturase_dom"/>
</dbReference>
<name>A0AB34IIP2_PRYPA</name>
<dbReference type="Pfam" id="PF00487">
    <property type="entry name" value="FA_desaturase"/>
    <property type="match status" value="1"/>
</dbReference>
<keyword evidence="2" id="KW-0812">Transmembrane</keyword>
<proteinExistence type="predicted"/>
<evidence type="ECO:0000313" key="4">
    <source>
        <dbReference type="EMBL" id="KAL1499688.1"/>
    </source>
</evidence>
<keyword evidence="2" id="KW-0472">Membrane</keyword>
<feature type="transmembrane region" description="Helical" evidence="2">
    <location>
        <begin position="118"/>
        <end position="137"/>
    </location>
</feature>
<evidence type="ECO:0000256" key="1">
    <source>
        <dbReference type="SAM" id="MobiDB-lite"/>
    </source>
</evidence>
<sequence length="440" mass="50087">MFTPKPARYRICNSTRCPLTSFSFSFSFSFCSFSSFSSSTTSFLSSTSFSPFSSSSFFLLLPLPPPPLSSHRLLWASPPSSPSSSTSSLPPFSPPMSESTPSASLKRQKPLLRHPTELRTLGFTSLFYSCLLTLWWYDTALFSAGLPGWVVFAVLYGCLLMLSAMMAVITHNALHVPVFHSMALQKLFQLLLTAAYGQPCSIYQPAHNRSHHRHTGTRQDLMRPTKLQYRRNWLNIALAKEHSPGPTSGLKLAWNFYRAQWRVRRELVYTFFFELASLVVLMVAVFLISPRKSILYVYGAQTMGQAFINSINFLQHDGCEIDPAHDGFNHARNFTGWFFNYIFLNNGYHTIHHMKPGLHWSVLPAHHQRSVAPHIHPNLEVPCFRKHLWKTMWTREDYLGRPITPGDSSRDWSLLDEAIQFDTPVVYETDAPAESKPHAE</sequence>
<keyword evidence="5" id="KW-1185">Reference proteome</keyword>
<evidence type="ECO:0000313" key="5">
    <source>
        <dbReference type="Proteomes" id="UP001515480"/>
    </source>
</evidence>
<feature type="transmembrane region" description="Helical" evidence="2">
    <location>
        <begin position="267"/>
        <end position="288"/>
    </location>
</feature>
<dbReference type="Proteomes" id="UP001515480">
    <property type="component" value="Unassembled WGS sequence"/>
</dbReference>
<feature type="compositionally biased region" description="Low complexity" evidence="1">
    <location>
        <begin position="85"/>
        <end position="99"/>
    </location>
</feature>
<gene>
    <name evidence="4" type="ORF">AB1Y20_011885</name>
</gene>
<dbReference type="GO" id="GO:0006629">
    <property type="term" value="P:lipid metabolic process"/>
    <property type="evidence" value="ECO:0007669"/>
    <property type="project" value="InterPro"/>
</dbReference>
<feature type="transmembrane region" description="Helical" evidence="2">
    <location>
        <begin position="149"/>
        <end position="169"/>
    </location>
</feature>
<keyword evidence="2" id="KW-1133">Transmembrane helix</keyword>
<organism evidence="4 5">
    <name type="scientific">Prymnesium parvum</name>
    <name type="common">Toxic golden alga</name>
    <dbReference type="NCBI Taxonomy" id="97485"/>
    <lineage>
        <taxon>Eukaryota</taxon>
        <taxon>Haptista</taxon>
        <taxon>Haptophyta</taxon>
        <taxon>Prymnesiophyceae</taxon>
        <taxon>Prymnesiales</taxon>
        <taxon>Prymnesiaceae</taxon>
        <taxon>Prymnesium</taxon>
    </lineage>
</organism>
<comment type="caution">
    <text evidence="4">The sequence shown here is derived from an EMBL/GenBank/DDBJ whole genome shotgun (WGS) entry which is preliminary data.</text>
</comment>
<evidence type="ECO:0000256" key="2">
    <source>
        <dbReference type="SAM" id="Phobius"/>
    </source>
</evidence>
<feature type="region of interest" description="Disordered" evidence="1">
    <location>
        <begin position="85"/>
        <end position="107"/>
    </location>
</feature>
<accession>A0AB34IIP2</accession>